<proteinExistence type="predicted"/>
<dbReference type="AlphaFoldDB" id="A0A8S3TU68"/>
<gene>
    <name evidence="1" type="ORF">MEDL_49585</name>
</gene>
<dbReference type="OrthoDB" id="6159421at2759"/>
<dbReference type="EMBL" id="CAJPWZ010002375">
    <property type="protein sequence ID" value="CAG2237094.1"/>
    <property type="molecule type" value="Genomic_DNA"/>
</dbReference>
<reference evidence="1" key="1">
    <citation type="submission" date="2021-03" db="EMBL/GenBank/DDBJ databases">
        <authorList>
            <person name="Bekaert M."/>
        </authorList>
    </citation>
    <scope>NUCLEOTIDE SEQUENCE</scope>
</reference>
<name>A0A8S3TU68_MYTED</name>
<dbReference type="Proteomes" id="UP000683360">
    <property type="component" value="Unassembled WGS sequence"/>
</dbReference>
<evidence type="ECO:0000313" key="2">
    <source>
        <dbReference type="Proteomes" id="UP000683360"/>
    </source>
</evidence>
<protein>
    <submittedName>
        <fullName evidence="1">Uncharacterized protein</fullName>
    </submittedName>
</protein>
<comment type="caution">
    <text evidence="1">The sequence shown here is derived from an EMBL/GenBank/DDBJ whole genome shotgun (WGS) entry which is preliminary data.</text>
</comment>
<keyword evidence="2" id="KW-1185">Reference proteome</keyword>
<sequence length="168" mass="19042">MKKFVKTSVIVAHTDVTLVPYNVGANFLPDNTLVVGLPCRGYLADHQDEVGVETEKKLYRLDDASKIGLLHDQVKRLLRIFMKRFVKTSVIVAHTDVTLVPYNVGANFLPDNKLVVGLPCRGYLADHQDEVVVETEKKLYRTALFLRWLTSFNSQTPPYRTVPLSTLR</sequence>
<accession>A0A8S3TU68</accession>
<organism evidence="1 2">
    <name type="scientific">Mytilus edulis</name>
    <name type="common">Blue mussel</name>
    <dbReference type="NCBI Taxonomy" id="6550"/>
    <lineage>
        <taxon>Eukaryota</taxon>
        <taxon>Metazoa</taxon>
        <taxon>Spiralia</taxon>
        <taxon>Lophotrochozoa</taxon>
        <taxon>Mollusca</taxon>
        <taxon>Bivalvia</taxon>
        <taxon>Autobranchia</taxon>
        <taxon>Pteriomorphia</taxon>
        <taxon>Mytilida</taxon>
        <taxon>Mytiloidea</taxon>
        <taxon>Mytilidae</taxon>
        <taxon>Mytilinae</taxon>
        <taxon>Mytilus</taxon>
    </lineage>
</organism>
<evidence type="ECO:0000313" key="1">
    <source>
        <dbReference type="EMBL" id="CAG2237094.1"/>
    </source>
</evidence>